<reference evidence="1 2" key="1">
    <citation type="submission" date="2018-02" db="EMBL/GenBank/DDBJ databases">
        <title>Genome sequence of the basidiomycete white-rot fungus Phlebia centrifuga.</title>
        <authorList>
            <person name="Granchi Z."/>
            <person name="Peng M."/>
            <person name="de Vries R.P."/>
            <person name="Hilden K."/>
            <person name="Makela M.R."/>
            <person name="Grigoriev I."/>
            <person name="Riley R."/>
        </authorList>
    </citation>
    <scope>NUCLEOTIDE SEQUENCE [LARGE SCALE GENOMIC DNA]</scope>
    <source>
        <strain evidence="1 2">FBCC195</strain>
    </source>
</reference>
<keyword evidence="2" id="KW-1185">Reference proteome</keyword>
<protein>
    <submittedName>
        <fullName evidence="1">Uncharacterized protein</fullName>
    </submittedName>
</protein>
<comment type="caution">
    <text evidence="1">The sequence shown here is derived from an EMBL/GenBank/DDBJ whole genome shotgun (WGS) entry which is preliminary data.</text>
</comment>
<dbReference type="SUPFAM" id="SSF52047">
    <property type="entry name" value="RNI-like"/>
    <property type="match status" value="1"/>
</dbReference>
<name>A0A2R6QUJ4_9APHY</name>
<proteinExistence type="predicted"/>
<accession>A0A2R6QUJ4</accession>
<gene>
    <name evidence="1" type="ORF">PHLCEN_2v3283</name>
</gene>
<organism evidence="1 2">
    <name type="scientific">Hermanssonia centrifuga</name>
    <dbReference type="NCBI Taxonomy" id="98765"/>
    <lineage>
        <taxon>Eukaryota</taxon>
        <taxon>Fungi</taxon>
        <taxon>Dikarya</taxon>
        <taxon>Basidiomycota</taxon>
        <taxon>Agaricomycotina</taxon>
        <taxon>Agaricomycetes</taxon>
        <taxon>Polyporales</taxon>
        <taxon>Meruliaceae</taxon>
        <taxon>Hermanssonia</taxon>
    </lineage>
</organism>
<sequence length="467" mass="52780">MAQFLDLPLEILPFILQHIVRPSYLTQLSLVNSHFHEFATPLLYRRAFVYAWHREAKAKVLKLFGTLAAYPRLARYVEQLAIRDFPRALSPTEQDKILDMCLQAIRNCTNLRSCTWTRDGSLSTELLQAFCDVPHLSELEINGHSDRFYDHRILCRFSHLQKITLIMPSSSVVDILPTWVSHCDRLQHLTLICKSSHLLNDSILEEMAPNLAQLRHLYLVGCPKVTSVGLWAVLSANQDGLRGLGLEGLSPDFDIQRLSEICRSSGALRLLQSVTLALGNTKQTRHKNWSSEIPRLLESSPLEMFHVSSLGGEVGVDVSDDLCAAIISDHGHRLKRFSVHRMRVSPAAVEDICHRCVNLEQLFVTMEQDSLDNLGPILSLAPKLKALHIHRPVGMVIGGKGPVVTQEQALRIVKYCTWDLEQIGFNTKVWQIERVPQTQEDGGTNFVPRLGPYESPEIPEQFLVVRT</sequence>
<dbReference type="Gene3D" id="3.80.10.10">
    <property type="entry name" value="Ribonuclease Inhibitor"/>
    <property type="match status" value="1"/>
</dbReference>
<evidence type="ECO:0000313" key="1">
    <source>
        <dbReference type="EMBL" id="PSS15407.1"/>
    </source>
</evidence>
<dbReference type="EMBL" id="MLYV02000311">
    <property type="protein sequence ID" value="PSS15407.1"/>
    <property type="molecule type" value="Genomic_DNA"/>
</dbReference>
<dbReference type="STRING" id="98765.A0A2R6QUJ4"/>
<dbReference type="AlphaFoldDB" id="A0A2R6QUJ4"/>
<dbReference type="Proteomes" id="UP000186601">
    <property type="component" value="Unassembled WGS sequence"/>
</dbReference>
<dbReference type="OrthoDB" id="2585512at2759"/>
<dbReference type="InterPro" id="IPR032675">
    <property type="entry name" value="LRR_dom_sf"/>
</dbReference>
<evidence type="ECO:0000313" key="2">
    <source>
        <dbReference type="Proteomes" id="UP000186601"/>
    </source>
</evidence>